<protein>
    <recommendedName>
        <fullName evidence="1">DNA/pantothenate metabolism flavoprotein C-terminal domain-containing protein</fullName>
    </recommendedName>
</protein>
<dbReference type="Gene3D" id="3.40.50.10300">
    <property type="entry name" value="CoaB-like"/>
    <property type="match status" value="1"/>
</dbReference>
<name>A0ABX4NUY7_9LEPT</name>
<dbReference type="Proteomes" id="UP000232149">
    <property type="component" value="Unassembled WGS sequence"/>
</dbReference>
<dbReference type="InterPro" id="IPR007085">
    <property type="entry name" value="DNA/pantothenate-metab_flavo_C"/>
</dbReference>
<reference evidence="2 3" key="1">
    <citation type="submission" date="2017-07" db="EMBL/GenBank/DDBJ databases">
        <title>Leptospira spp. isolated from tropical soils.</title>
        <authorList>
            <person name="Thibeaux R."/>
            <person name="Iraola G."/>
            <person name="Ferres I."/>
            <person name="Bierque E."/>
            <person name="Girault D."/>
            <person name="Soupe-Gilbert M.-E."/>
            <person name="Picardeau M."/>
            <person name="Goarant C."/>
        </authorList>
    </citation>
    <scope>NUCLEOTIDE SEQUENCE [LARGE SCALE GENOMIC DNA]</scope>
    <source>
        <strain evidence="2 3">FH2-B-D1</strain>
    </source>
</reference>
<dbReference type="EMBL" id="NPDU01000052">
    <property type="protein sequence ID" value="PJZ60701.1"/>
    <property type="molecule type" value="Genomic_DNA"/>
</dbReference>
<dbReference type="InterPro" id="IPR035929">
    <property type="entry name" value="CoaB-like_sf"/>
</dbReference>
<dbReference type="SUPFAM" id="SSF102645">
    <property type="entry name" value="CoaB-like"/>
    <property type="match status" value="1"/>
</dbReference>
<gene>
    <name evidence="2" type="ORF">CH376_16925</name>
</gene>
<evidence type="ECO:0000259" key="1">
    <source>
        <dbReference type="Pfam" id="PF04127"/>
    </source>
</evidence>
<keyword evidence="3" id="KW-1185">Reference proteome</keyword>
<dbReference type="Pfam" id="PF04127">
    <property type="entry name" value="DFP"/>
    <property type="match status" value="1"/>
</dbReference>
<evidence type="ECO:0000313" key="3">
    <source>
        <dbReference type="Proteomes" id="UP000232149"/>
    </source>
</evidence>
<accession>A0ABX4NUY7</accession>
<evidence type="ECO:0000313" key="2">
    <source>
        <dbReference type="EMBL" id="PJZ60701.1"/>
    </source>
</evidence>
<organism evidence="2 3">
    <name type="scientific">Leptospira adleri</name>
    <dbReference type="NCBI Taxonomy" id="2023186"/>
    <lineage>
        <taxon>Bacteria</taxon>
        <taxon>Pseudomonadati</taxon>
        <taxon>Spirochaetota</taxon>
        <taxon>Spirochaetia</taxon>
        <taxon>Leptospirales</taxon>
        <taxon>Leptospiraceae</taxon>
        <taxon>Leptospira</taxon>
    </lineage>
</organism>
<feature type="domain" description="DNA/pantothenate metabolism flavoprotein C-terminal" evidence="1">
    <location>
        <begin position="2"/>
        <end position="111"/>
    </location>
</feature>
<proteinExistence type="predicted"/>
<comment type="caution">
    <text evidence="2">The sequence shown here is derived from an EMBL/GenBank/DDBJ whole genome shotgun (WGS) entry which is preliminary data.</text>
</comment>
<sequence length="125" mass="13734">MKIKKEDGSEVLLLELVKNPDILKSVSSEISKKEISGCCLVGFAAETNFLEEHAIGKLKNKNLNYIVGNYVGKTQKGFGEVETSVVIYSPLGKVAEIGPLSKEAISERIVEFFKMDLTKTVVRPS</sequence>